<name>A0ACB8SU28_9AGAM</name>
<reference evidence="1" key="2">
    <citation type="journal article" date="2022" name="New Phytol.">
        <title>Evolutionary transition to the ectomycorrhizal habit in the genomes of a hyperdiverse lineage of mushroom-forming fungi.</title>
        <authorList>
            <person name="Looney B."/>
            <person name="Miyauchi S."/>
            <person name="Morin E."/>
            <person name="Drula E."/>
            <person name="Courty P.E."/>
            <person name="Kohler A."/>
            <person name="Kuo A."/>
            <person name="LaButti K."/>
            <person name="Pangilinan J."/>
            <person name="Lipzen A."/>
            <person name="Riley R."/>
            <person name="Andreopoulos W."/>
            <person name="He G."/>
            <person name="Johnson J."/>
            <person name="Nolan M."/>
            <person name="Tritt A."/>
            <person name="Barry K.W."/>
            <person name="Grigoriev I.V."/>
            <person name="Nagy L.G."/>
            <person name="Hibbett D."/>
            <person name="Henrissat B."/>
            <person name="Matheny P.B."/>
            <person name="Labbe J."/>
            <person name="Martin F.M."/>
        </authorList>
    </citation>
    <scope>NUCLEOTIDE SEQUENCE</scope>
    <source>
        <strain evidence="1">HHB10654</strain>
    </source>
</reference>
<comment type="caution">
    <text evidence="1">The sequence shown here is derived from an EMBL/GenBank/DDBJ whole genome shotgun (WGS) entry which is preliminary data.</text>
</comment>
<reference evidence="1" key="1">
    <citation type="submission" date="2021-03" db="EMBL/GenBank/DDBJ databases">
        <authorList>
            <consortium name="DOE Joint Genome Institute"/>
            <person name="Ahrendt S."/>
            <person name="Looney B.P."/>
            <person name="Miyauchi S."/>
            <person name="Morin E."/>
            <person name="Drula E."/>
            <person name="Courty P.E."/>
            <person name="Chicoki N."/>
            <person name="Fauchery L."/>
            <person name="Kohler A."/>
            <person name="Kuo A."/>
            <person name="Labutti K."/>
            <person name="Pangilinan J."/>
            <person name="Lipzen A."/>
            <person name="Riley R."/>
            <person name="Andreopoulos W."/>
            <person name="He G."/>
            <person name="Johnson J."/>
            <person name="Barry K.W."/>
            <person name="Grigoriev I.V."/>
            <person name="Nagy L."/>
            <person name="Hibbett D."/>
            <person name="Henrissat B."/>
            <person name="Matheny P.B."/>
            <person name="Labbe J."/>
            <person name="Martin F."/>
        </authorList>
    </citation>
    <scope>NUCLEOTIDE SEQUENCE</scope>
    <source>
        <strain evidence="1">HHB10654</strain>
    </source>
</reference>
<keyword evidence="2" id="KW-1185">Reference proteome</keyword>
<proteinExistence type="predicted"/>
<evidence type="ECO:0000313" key="2">
    <source>
        <dbReference type="Proteomes" id="UP000814140"/>
    </source>
</evidence>
<accession>A0ACB8SU28</accession>
<evidence type="ECO:0000313" key="1">
    <source>
        <dbReference type="EMBL" id="KAI0059879.1"/>
    </source>
</evidence>
<sequence length="278" mass="31217">MGGYHYYKDGEPQHPLSRWDVIKLVKSGGLVPPTDEELRNWSQNDALSKTLAVVQTLWFVVQAIARGLEGLPITQLEILTLAYTTITVAMYIAWWDKPQNVGGPFRVAVKTLPEPAWVLEHRMRYLHIFDVIAGWQDHLVDLRKERRVPTFYGGTTYLSENSFHADVIALCVAMVFGAVHCAAWHYAFPSTAEKIFWRICSLATVIVPGAMLIPILLGLVDGVPDILLEVLPFTFAASAPIYVTARILLLVISFTTLRSLPSEAYSAVQWTLRIPHFT</sequence>
<dbReference type="Proteomes" id="UP000814140">
    <property type="component" value="Unassembled WGS sequence"/>
</dbReference>
<gene>
    <name evidence="1" type="ORF">BV25DRAFT_1828593</name>
</gene>
<dbReference type="EMBL" id="MU277223">
    <property type="protein sequence ID" value="KAI0059879.1"/>
    <property type="molecule type" value="Genomic_DNA"/>
</dbReference>
<protein>
    <submittedName>
        <fullName evidence="1">Uncharacterized protein</fullName>
    </submittedName>
</protein>
<organism evidence="1 2">
    <name type="scientific">Artomyces pyxidatus</name>
    <dbReference type="NCBI Taxonomy" id="48021"/>
    <lineage>
        <taxon>Eukaryota</taxon>
        <taxon>Fungi</taxon>
        <taxon>Dikarya</taxon>
        <taxon>Basidiomycota</taxon>
        <taxon>Agaricomycotina</taxon>
        <taxon>Agaricomycetes</taxon>
        <taxon>Russulales</taxon>
        <taxon>Auriscalpiaceae</taxon>
        <taxon>Artomyces</taxon>
    </lineage>
</organism>